<dbReference type="InterPro" id="IPR041545">
    <property type="entry name" value="DUF5601"/>
</dbReference>
<dbReference type="PANTHER" id="PTHR23101">
    <property type="entry name" value="RAB GDP/GTP EXCHANGE FACTOR"/>
    <property type="match status" value="1"/>
</dbReference>
<dbReference type="Proteomes" id="UP000011116">
    <property type="component" value="Chromosome 5H"/>
</dbReference>
<dbReference type="SMR" id="A0A8I6YNT6"/>
<proteinExistence type="predicted"/>
<dbReference type="Gene3D" id="1.10.246.120">
    <property type="match status" value="1"/>
</dbReference>
<dbReference type="AlphaFoldDB" id="A0A8I6YNT6"/>
<keyword evidence="3" id="KW-1185">Reference proteome</keyword>
<reference evidence="2" key="3">
    <citation type="submission" date="2022-01" db="UniProtKB">
        <authorList>
            <consortium name="EnsemblPlants"/>
        </authorList>
    </citation>
    <scope>IDENTIFICATION</scope>
    <source>
        <strain evidence="2">subsp. vulgare</strain>
    </source>
</reference>
<dbReference type="Pfam" id="PF18151">
    <property type="entry name" value="DUF5601"/>
    <property type="match status" value="1"/>
</dbReference>
<organism evidence="2 3">
    <name type="scientific">Hordeum vulgare subsp. vulgare</name>
    <name type="common">Domesticated barley</name>
    <dbReference type="NCBI Taxonomy" id="112509"/>
    <lineage>
        <taxon>Eukaryota</taxon>
        <taxon>Viridiplantae</taxon>
        <taxon>Streptophyta</taxon>
        <taxon>Embryophyta</taxon>
        <taxon>Tracheophyta</taxon>
        <taxon>Spermatophyta</taxon>
        <taxon>Magnoliopsida</taxon>
        <taxon>Liliopsida</taxon>
        <taxon>Poales</taxon>
        <taxon>Poaceae</taxon>
        <taxon>BOP clade</taxon>
        <taxon>Pooideae</taxon>
        <taxon>Triticodae</taxon>
        <taxon>Triticeae</taxon>
        <taxon>Hordeinae</taxon>
        <taxon>Hordeum</taxon>
    </lineage>
</organism>
<protein>
    <recommendedName>
        <fullName evidence="1">VPS9 domain-containing protein</fullName>
    </recommendedName>
</protein>
<dbReference type="Pfam" id="PF02204">
    <property type="entry name" value="VPS9"/>
    <property type="match status" value="1"/>
</dbReference>
<feature type="domain" description="VPS9" evidence="1">
    <location>
        <begin position="159"/>
        <end position="303"/>
    </location>
</feature>
<dbReference type="Gramene" id="HORVU.MOREX.r2.5HG0442870.1">
    <property type="protein sequence ID" value="HORVU.MOREX.r2.5HG0442870.1"/>
    <property type="gene ID" value="HORVU.MOREX.r2.5HG0442870"/>
</dbReference>
<dbReference type="PROSITE" id="PS51205">
    <property type="entry name" value="VPS9"/>
    <property type="match status" value="1"/>
</dbReference>
<dbReference type="InterPro" id="IPR037191">
    <property type="entry name" value="VPS9_dom_sf"/>
</dbReference>
<dbReference type="InterPro" id="IPR045046">
    <property type="entry name" value="Vps9-like"/>
</dbReference>
<name>A0A8I6YNT6_HORVV</name>
<evidence type="ECO:0000259" key="1">
    <source>
        <dbReference type="PROSITE" id="PS51205"/>
    </source>
</evidence>
<dbReference type="InterPro" id="IPR003123">
    <property type="entry name" value="VPS9"/>
</dbReference>
<dbReference type="GO" id="GO:0005829">
    <property type="term" value="C:cytosol"/>
    <property type="evidence" value="ECO:0000318"/>
    <property type="project" value="GO_Central"/>
</dbReference>
<dbReference type="EnsemblPlants" id="HORVU.MOREX.r3.5HG0532440.1">
    <property type="protein sequence ID" value="HORVU.MOREX.r3.5HG0532440.1"/>
    <property type="gene ID" value="HORVU.MOREX.r3.5HG0532440"/>
</dbReference>
<reference evidence="2" key="2">
    <citation type="submission" date="2020-10" db="EMBL/GenBank/DDBJ databases">
        <authorList>
            <person name="Scholz U."/>
            <person name="Mascher M."/>
            <person name="Fiebig A."/>
        </authorList>
    </citation>
    <scope>NUCLEOTIDE SEQUENCE [LARGE SCALE GENOMIC DNA]</scope>
    <source>
        <strain evidence="2">cv. Morex</strain>
    </source>
</reference>
<dbReference type="GO" id="GO:0031267">
    <property type="term" value="F:small GTPase binding"/>
    <property type="evidence" value="ECO:0000318"/>
    <property type="project" value="GO_Central"/>
</dbReference>
<dbReference type="Gramene" id="HORVU.MOREX.r3.5HG0532440.1">
    <property type="protein sequence ID" value="HORVU.MOREX.r3.5HG0532440.1"/>
    <property type="gene ID" value="HORVU.MOREX.r3.5HG0532440"/>
</dbReference>
<dbReference type="GO" id="GO:0005085">
    <property type="term" value="F:guanyl-nucleotide exchange factor activity"/>
    <property type="evidence" value="ECO:0000318"/>
    <property type="project" value="GO_Central"/>
</dbReference>
<accession>A0A8I6YNT6</accession>
<dbReference type="Gene3D" id="1.20.1050.80">
    <property type="entry name" value="VPS9 domain"/>
    <property type="match status" value="1"/>
</dbReference>
<sequence>MAKEKHSSKKEKTFGTHQLSAVERLRFGRLSRRLRHTHEIPNLSLSLRAGGRAAMESPTSAASRVDFYGFLDRMRRPEAAGLFRSIKSFLAALSLEDPSAEADGARVQAFFAEMEAAIRGHPLWADATHQEIDHALEGLEKYIMTKLFDRTFASSPEDAAADAEVSDKIGLLQRFVRPHHLDIPKLLNNEASWLIAVKELQKINSFKSPRDKLLCMMSCCQVINNLLLNVSMSNDRTPSGADEFLPILIYITIKANPPQLHSNLKFVQLFRRETKLVSEVEYYLTNLISAKMFIINVNGQSLSMEETEFQKHMESAKLGNQMSVASPSSPQGLATSTRGLQKQIDAEGFKFPFMDSEIENLTPEELKQLHGLYRKTVTKYTLLSKALRKLSIDEDQLLASVDDS</sequence>
<dbReference type="GO" id="GO:0030139">
    <property type="term" value="C:endocytic vesicle"/>
    <property type="evidence" value="ECO:0000318"/>
    <property type="project" value="GO_Central"/>
</dbReference>
<dbReference type="SMART" id="SM00167">
    <property type="entry name" value="VPS9"/>
    <property type="match status" value="1"/>
</dbReference>
<evidence type="ECO:0000313" key="2">
    <source>
        <dbReference type="EnsemblPlants" id="HORVU.MOREX.r3.5HG0532440.1"/>
    </source>
</evidence>
<evidence type="ECO:0000313" key="3">
    <source>
        <dbReference type="Proteomes" id="UP000011116"/>
    </source>
</evidence>
<dbReference type="GO" id="GO:0016192">
    <property type="term" value="P:vesicle-mediated transport"/>
    <property type="evidence" value="ECO:0007669"/>
    <property type="project" value="InterPro"/>
</dbReference>
<reference evidence="3" key="1">
    <citation type="journal article" date="2012" name="Nature">
        <title>A physical, genetic and functional sequence assembly of the barley genome.</title>
        <authorList>
            <consortium name="The International Barley Genome Sequencing Consortium"/>
            <person name="Mayer K.F."/>
            <person name="Waugh R."/>
            <person name="Brown J.W."/>
            <person name="Schulman A."/>
            <person name="Langridge P."/>
            <person name="Platzer M."/>
            <person name="Fincher G.B."/>
            <person name="Muehlbauer G.J."/>
            <person name="Sato K."/>
            <person name="Close T.J."/>
            <person name="Wise R.P."/>
            <person name="Stein N."/>
        </authorList>
    </citation>
    <scope>NUCLEOTIDE SEQUENCE [LARGE SCALE GENOMIC DNA]</scope>
    <source>
        <strain evidence="3">cv. Morex</strain>
    </source>
</reference>
<dbReference type="SUPFAM" id="SSF109993">
    <property type="entry name" value="VPS9 domain"/>
    <property type="match status" value="1"/>
</dbReference>
<dbReference type="PANTHER" id="PTHR23101:SF63">
    <property type="entry name" value="VACUOLAR PROTEIN SORTING-ASSOCIATED PROTEIN 9A-LIKE ISOFORM X1"/>
    <property type="match status" value="1"/>
</dbReference>